<evidence type="ECO:0000256" key="4">
    <source>
        <dbReference type="ARBA" id="ARBA00023152"/>
    </source>
</evidence>
<dbReference type="InterPro" id="IPR035482">
    <property type="entry name" value="SIS_PGI_2"/>
</dbReference>
<accession>A2C9U1</accession>
<keyword evidence="4 7" id="KW-0324">Glycolysis</keyword>
<comment type="pathway">
    <text evidence="7">Carbohydrate biosynthesis; gluconeogenesis.</text>
</comment>
<evidence type="ECO:0000256" key="2">
    <source>
        <dbReference type="ARBA" id="ARBA00006604"/>
    </source>
</evidence>
<feature type="active site" evidence="7">
    <location>
        <position position="465"/>
    </location>
</feature>
<dbReference type="Pfam" id="PF00342">
    <property type="entry name" value="PGI"/>
    <property type="match status" value="2"/>
</dbReference>
<evidence type="ECO:0000256" key="5">
    <source>
        <dbReference type="ARBA" id="ARBA00023235"/>
    </source>
</evidence>
<evidence type="ECO:0000313" key="9">
    <source>
        <dbReference type="EMBL" id="ABM78251.1"/>
    </source>
</evidence>
<dbReference type="GO" id="GO:0006094">
    <property type="term" value="P:gluconeogenesis"/>
    <property type="evidence" value="ECO:0007669"/>
    <property type="project" value="UniProtKB-UniRule"/>
</dbReference>
<dbReference type="UniPathway" id="UPA00109">
    <property type="reaction ID" value="UER00181"/>
</dbReference>
<dbReference type="InterPro" id="IPR018189">
    <property type="entry name" value="Phosphoglucose_isomerase_CS"/>
</dbReference>
<dbReference type="PANTHER" id="PTHR11469:SF1">
    <property type="entry name" value="GLUCOSE-6-PHOSPHATE ISOMERASE"/>
    <property type="match status" value="1"/>
</dbReference>
<dbReference type="GO" id="GO:0005829">
    <property type="term" value="C:cytosol"/>
    <property type="evidence" value="ECO:0007669"/>
    <property type="project" value="TreeGrafter"/>
</dbReference>
<dbReference type="GO" id="GO:0097367">
    <property type="term" value="F:carbohydrate derivative binding"/>
    <property type="evidence" value="ECO:0007669"/>
    <property type="project" value="InterPro"/>
</dbReference>
<proteinExistence type="inferred from homology"/>
<evidence type="ECO:0000256" key="7">
    <source>
        <dbReference type="HAMAP-Rule" id="MF_00473"/>
    </source>
</evidence>
<dbReference type="FunFam" id="3.40.50.10490:FF:000021">
    <property type="entry name" value="Glucose-6-phosphate isomerase"/>
    <property type="match status" value="1"/>
</dbReference>
<dbReference type="PROSITE" id="PS00174">
    <property type="entry name" value="P_GLUCOSE_ISOMERASE_2"/>
    <property type="match status" value="1"/>
</dbReference>
<dbReference type="PROSITE" id="PS51463">
    <property type="entry name" value="P_GLUCOSE_ISOMERASE_3"/>
    <property type="match status" value="1"/>
</dbReference>
<keyword evidence="5 7" id="KW-0413">Isomerase</keyword>
<feature type="active site" evidence="7">
    <location>
        <position position="363"/>
    </location>
</feature>
<dbReference type="InterPro" id="IPR001672">
    <property type="entry name" value="G6P_Isomerase"/>
</dbReference>
<evidence type="ECO:0000256" key="8">
    <source>
        <dbReference type="RuleBase" id="RU000612"/>
    </source>
</evidence>
<dbReference type="GO" id="GO:0048029">
    <property type="term" value="F:monosaccharide binding"/>
    <property type="evidence" value="ECO:0007669"/>
    <property type="project" value="TreeGrafter"/>
</dbReference>
<comment type="catalytic activity">
    <reaction evidence="6 7 8">
        <text>alpha-D-glucose 6-phosphate = beta-D-fructose 6-phosphate</text>
        <dbReference type="Rhea" id="RHEA:11816"/>
        <dbReference type="ChEBI" id="CHEBI:57634"/>
        <dbReference type="ChEBI" id="CHEBI:58225"/>
        <dbReference type="EC" id="5.3.1.9"/>
    </reaction>
</comment>
<dbReference type="InterPro" id="IPR035476">
    <property type="entry name" value="SIS_PGI_1"/>
</dbReference>
<dbReference type="GO" id="GO:0006096">
    <property type="term" value="P:glycolytic process"/>
    <property type="evidence" value="ECO:0007669"/>
    <property type="project" value="UniProtKB-UniRule"/>
</dbReference>
<feature type="active site" description="Proton donor" evidence="7">
    <location>
        <position position="334"/>
    </location>
</feature>
<dbReference type="InterPro" id="IPR046348">
    <property type="entry name" value="SIS_dom_sf"/>
</dbReference>
<name>A2C9U1_PROM3</name>
<dbReference type="KEGG" id="pmf:P9303_15071"/>
<reference evidence="9 10" key="1">
    <citation type="journal article" date="2007" name="PLoS Genet.">
        <title>Patterns and implications of gene gain and loss in the evolution of Prochlorococcus.</title>
        <authorList>
            <person name="Kettler G.C."/>
            <person name="Martiny A.C."/>
            <person name="Huang K."/>
            <person name="Zucker J."/>
            <person name="Coleman M.L."/>
            <person name="Rodrigue S."/>
            <person name="Chen F."/>
            <person name="Lapidus A."/>
            <person name="Ferriera S."/>
            <person name="Johnson J."/>
            <person name="Steglich C."/>
            <person name="Church G.M."/>
            <person name="Richardson P."/>
            <person name="Chisholm S.W."/>
        </authorList>
    </citation>
    <scope>NUCLEOTIDE SEQUENCE [LARGE SCALE GENOMIC DNA]</scope>
    <source>
        <strain evidence="9 10">MIT 9303</strain>
    </source>
</reference>
<dbReference type="SUPFAM" id="SSF53697">
    <property type="entry name" value="SIS domain"/>
    <property type="match status" value="1"/>
</dbReference>
<sequence length="536" mass="59336">MHQLMSFPDFSASDAHVQWQRFNNLLWYHNDLGIWLDISRMHINAEDFERLGPRFDQAFKAMQALEQGSIANADEQRMVGHYWLRQPQLAPDQEVRDHIAKEIDLIETFGSNVVNGLIKAPNGKQFTDVLWIGIGGSGLGPLLMIRALQNAEQGLRFHFFDNVDPDGMSRVLGNLGDALSTTLVVTVSKSGATPEPHLGMEQARQRLEEMGGRWSGQAVAVTMLNSQLDQLAQKESWLKRFDMFDWVGGRTSITSAVGLLPAALIGCNTRDFLAGAAQMDEATRVPDLHSNPAALMAAAWFVAGDGLGRRDMVVLPYRDRLEVFSRYLQQLVMESLGKRLDRDGNVVHQGLAVYGNKGSTDQHAYVQQLRDGVDNFFATFIEVLEDIENIPAINNEHPGDFLDGFLQGTRAALSQGGRQSLSISMRRFDPRRLGALVALFERAVGLYGELVNINAYHQPGVESGKKAAAAILNLQSRVEALLADGVDRSAGEIHQVIGEGSEEAIFWIMRHLTANKRGYVAEGDWGIPTSLRFSKG</sequence>
<keyword evidence="7" id="KW-0963">Cytoplasm</keyword>
<dbReference type="GO" id="GO:0051156">
    <property type="term" value="P:glucose 6-phosphate metabolic process"/>
    <property type="evidence" value="ECO:0007669"/>
    <property type="project" value="TreeGrafter"/>
</dbReference>
<dbReference type="AlphaFoldDB" id="A2C9U1"/>
<dbReference type="HOGENOM" id="CLU_033288_0_0_3"/>
<evidence type="ECO:0000256" key="1">
    <source>
        <dbReference type="ARBA" id="ARBA00004926"/>
    </source>
</evidence>
<dbReference type="CDD" id="cd05015">
    <property type="entry name" value="SIS_PGI_1"/>
    <property type="match status" value="1"/>
</dbReference>
<protein>
    <recommendedName>
        <fullName evidence="7">Glucose-6-phosphate isomerase</fullName>
        <shortName evidence="7">GPI</shortName>
        <ecNumber evidence="7">5.3.1.9</ecNumber>
    </recommendedName>
    <alternativeName>
        <fullName evidence="7">Phosphoglucose isomerase</fullName>
        <shortName evidence="7">PGI</shortName>
    </alternativeName>
    <alternativeName>
        <fullName evidence="7">Phosphohexose isomerase</fullName>
        <shortName evidence="7">PHI</shortName>
    </alternativeName>
</protein>
<dbReference type="HAMAP" id="MF_00473">
    <property type="entry name" value="G6P_isomerase"/>
    <property type="match status" value="1"/>
</dbReference>
<dbReference type="EC" id="5.3.1.9" evidence="7"/>
<dbReference type="UniPathway" id="UPA00138"/>
<evidence type="ECO:0000256" key="6">
    <source>
        <dbReference type="ARBA" id="ARBA00029321"/>
    </source>
</evidence>
<dbReference type="EMBL" id="CP000554">
    <property type="protein sequence ID" value="ABM78251.1"/>
    <property type="molecule type" value="Genomic_DNA"/>
</dbReference>
<dbReference type="STRING" id="59922.P9303_15071"/>
<keyword evidence="3 7" id="KW-0312">Gluconeogenesis</keyword>
<dbReference type="Gene3D" id="3.40.50.10490">
    <property type="entry name" value="Glucose-6-phosphate isomerase like protein, domain 1"/>
    <property type="match status" value="3"/>
</dbReference>
<organism evidence="9 10">
    <name type="scientific">Prochlorococcus marinus (strain MIT 9303)</name>
    <dbReference type="NCBI Taxonomy" id="59922"/>
    <lineage>
        <taxon>Bacteria</taxon>
        <taxon>Bacillati</taxon>
        <taxon>Cyanobacteriota</taxon>
        <taxon>Cyanophyceae</taxon>
        <taxon>Synechococcales</taxon>
        <taxon>Prochlorococcaceae</taxon>
        <taxon>Prochlorococcus</taxon>
    </lineage>
</organism>
<dbReference type="GO" id="GO:0004347">
    <property type="term" value="F:glucose-6-phosphate isomerase activity"/>
    <property type="evidence" value="ECO:0007669"/>
    <property type="project" value="UniProtKB-UniRule"/>
</dbReference>
<evidence type="ECO:0000256" key="3">
    <source>
        <dbReference type="ARBA" id="ARBA00022432"/>
    </source>
</evidence>
<comment type="similarity">
    <text evidence="2 7 8">Belongs to the GPI family.</text>
</comment>
<dbReference type="NCBIfam" id="NF010696">
    <property type="entry name" value="PRK14096.1"/>
    <property type="match status" value="1"/>
</dbReference>
<dbReference type="Proteomes" id="UP000002274">
    <property type="component" value="Chromosome"/>
</dbReference>
<evidence type="ECO:0000313" key="10">
    <source>
        <dbReference type="Proteomes" id="UP000002274"/>
    </source>
</evidence>
<gene>
    <name evidence="7 9" type="primary">pgi</name>
    <name evidence="9" type="ordered locus">P9303_15071</name>
</gene>
<comment type="subcellular location">
    <subcellularLocation>
        <location evidence="7">Cytoplasm</location>
    </subcellularLocation>
</comment>
<dbReference type="CDD" id="cd05016">
    <property type="entry name" value="SIS_PGI_2"/>
    <property type="match status" value="1"/>
</dbReference>
<dbReference type="PRINTS" id="PR00662">
    <property type="entry name" value="G6PISOMERASE"/>
</dbReference>
<comment type="function">
    <text evidence="7">Catalyzes the reversible isomerization of glucose-6-phosphate to fructose-6-phosphate.</text>
</comment>
<dbReference type="PANTHER" id="PTHR11469">
    <property type="entry name" value="GLUCOSE-6-PHOSPHATE ISOMERASE"/>
    <property type="match status" value="1"/>
</dbReference>
<comment type="pathway">
    <text evidence="1 7 8">Carbohydrate degradation; glycolysis; D-glyceraldehyde 3-phosphate and glycerone phosphate from D-glucose: step 2/4.</text>
</comment>